<sequence>MYIGSVSTDWFMVILLFSSSFDNWGKDEFLEEMWLLVKAMKHIRLKVTKKNSLTTGKSAGKRSKSIQFPKVVIKRKRMLRGLKDLHGAILDESFRKGMEYENSDPVKYQRYTFASILQNCMDMDY</sequence>
<accession>A0ACC4CNB7</accession>
<evidence type="ECO:0000313" key="1">
    <source>
        <dbReference type="EMBL" id="KAL3599070.1"/>
    </source>
</evidence>
<keyword evidence="2" id="KW-1185">Reference proteome</keyword>
<comment type="caution">
    <text evidence="1">The sequence shown here is derived from an EMBL/GenBank/DDBJ whole genome shotgun (WGS) entry which is preliminary data.</text>
</comment>
<dbReference type="Proteomes" id="UP000309997">
    <property type="component" value="Unassembled WGS sequence"/>
</dbReference>
<organism evidence="1 2">
    <name type="scientific">Populus alba</name>
    <name type="common">White poplar</name>
    <dbReference type="NCBI Taxonomy" id="43335"/>
    <lineage>
        <taxon>Eukaryota</taxon>
        <taxon>Viridiplantae</taxon>
        <taxon>Streptophyta</taxon>
        <taxon>Embryophyta</taxon>
        <taxon>Tracheophyta</taxon>
        <taxon>Spermatophyta</taxon>
        <taxon>Magnoliopsida</taxon>
        <taxon>eudicotyledons</taxon>
        <taxon>Gunneridae</taxon>
        <taxon>Pentapetalae</taxon>
        <taxon>rosids</taxon>
        <taxon>fabids</taxon>
        <taxon>Malpighiales</taxon>
        <taxon>Salicaceae</taxon>
        <taxon>Saliceae</taxon>
        <taxon>Populus</taxon>
    </lineage>
</organism>
<protein>
    <submittedName>
        <fullName evidence="1">Uncharacterized protein</fullName>
    </submittedName>
</protein>
<gene>
    <name evidence="1" type="ORF">D5086_006988</name>
</gene>
<name>A0ACC4CNB7_POPAL</name>
<reference evidence="1 2" key="1">
    <citation type="journal article" date="2024" name="Plant Biotechnol. J.">
        <title>Genome and CRISPR/Cas9 system of a widespread forest tree (Populus alba) in the world.</title>
        <authorList>
            <person name="Liu Y.J."/>
            <person name="Jiang P.F."/>
            <person name="Han X.M."/>
            <person name="Li X.Y."/>
            <person name="Wang H.M."/>
            <person name="Wang Y.J."/>
            <person name="Wang X.X."/>
            <person name="Zeng Q.Y."/>
        </authorList>
    </citation>
    <scope>NUCLEOTIDE SEQUENCE [LARGE SCALE GENOMIC DNA]</scope>
    <source>
        <strain evidence="2">cv. PAL-ZL1</strain>
    </source>
</reference>
<evidence type="ECO:0000313" key="2">
    <source>
        <dbReference type="Proteomes" id="UP000309997"/>
    </source>
</evidence>
<dbReference type="EMBL" id="RCHU02000003">
    <property type="protein sequence ID" value="KAL3599070.1"/>
    <property type="molecule type" value="Genomic_DNA"/>
</dbReference>
<proteinExistence type="predicted"/>